<dbReference type="NCBIfam" id="NF046101">
    <property type="entry name" value="PA3496_fam"/>
    <property type="match status" value="1"/>
</dbReference>
<sequence length="75" mass="9518">MRKHSSKSDQHNDNDEILFGDFEDMSEDEFFEQFEKRDSRKRSRRKREARRQIERYNEDRELARWINDYHLDSYE</sequence>
<dbReference type="RefSeq" id="WP_189402111.1">
    <property type="nucleotide sequence ID" value="NZ_BMXA01000005.1"/>
</dbReference>
<name>A0A918RZW9_9GAMM</name>
<reference evidence="1" key="2">
    <citation type="submission" date="2020-09" db="EMBL/GenBank/DDBJ databases">
        <authorList>
            <person name="Sun Q."/>
            <person name="Kim S."/>
        </authorList>
    </citation>
    <scope>NUCLEOTIDE SEQUENCE</scope>
    <source>
        <strain evidence="1">KCTC 12711</strain>
    </source>
</reference>
<accession>A0A918RZW9</accession>
<dbReference type="Proteomes" id="UP000614811">
    <property type="component" value="Unassembled WGS sequence"/>
</dbReference>
<evidence type="ECO:0000313" key="2">
    <source>
        <dbReference type="Proteomes" id="UP000614811"/>
    </source>
</evidence>
<reference evidence="1" key="1">
    <citation type="journal article" date="2014" name="Int. J. Syst. Evol. Microbiol.">
        <title>Complete genome sequence of Corynebacterium casei LMG S-19264T (=DSM 44701T), isolated from a smear-ripened cheese.</title>
        <authorList>
            <consortium name="US DOE Joint Genome Institute (JGI-PGF)"/>
            <person name="Walter F."/>
            <person name="Albersmeier A."/>
            <person name="Kalinowski J."/>
            <person name="Ruckert C."/>
        </authorList>
    </citation>
    <scope>NUCLEOTIDE SEQUENCE</scope>
    <source>
        <strain evidence="1">KCTC 12711</strain>
    </source>
</reference>
<dbReference type="AlphaFoldDB" id="A0A918RZW9"/>
<protein>
    <submittedName>
        <fullName evidence="1">Uncharacterized protein</fullName>
    </submittedName>
</protein>
<dbReference type="EMBL" id="BMXA01000005">
    <property type="protein sequence ID" value="GHA15774.1"/>
    <property type="molecule type" value="Genomic_DNA"/>
</dbReference>
<comment type="caution">
    <text evidence="1">The sequence shown here is derived from an EMBL/GenBank/DDBJ whole genome shotgun (WGS) entry which is preliminary data.</text>
</comment>
<dbReference type="InterPro" id="IPR058059">
    <property type="entry name" value="PA3496-like"/>
</dbReference>
<evidence type="ECO:0000313" key="1">
    <source>
        <dbReference type="EMBL" id="GHA15774.1"/>
    </source>
</evidence>
<proteinExistence type="predicted"/>
<keyword evidence="2" id="KW-1185">Reference proteome</keyword>
<gene>
    <name evidence="1" type="ORF">GCM10008090_26710</name>
</gene>
<organism evidence="1 2">
    <name type="scientific">Arenicella chitinivorans</name>
    <dbReference type="NCBI Taxonomy" id="1329800"/>
    <lineage>
        <taxon>Bacteria</taxon>
        <taxon>Pseudomonadati</taxon>
        <taxon>Pseudomonadota</taxon>
        <taxon>Gammaproteobacteria</taxon>
        <taxon>Arenicellales</taxon>
        <taxon>Arenicellaceae</taxon>
        <taxon>Arenicella</taxon>
    </lineage>
</organism>